<evidence type="ECO:0000256" key="3">
    <source>
        <dbReference type="ARBA" id="ARBA00022618"/>
    </source>
</evidence>
<protein>
    <recommendedName>
        <fullName evidence="7">Tol-Pal system protein TolB</fullName>
    </recommendedName>
</protein>
<evidence type="ECO:0000256" key="4">
    <source>
        <dbReference type="ARBA" id="ARBA00022729"/>
    </source>
</evidence>
<dbReference type="InterPro" id="IPR014167">
    <property type="entry name" value="Tol-Pal_TolB"/>
</dbReference>
<comment type="similarity">
    <text evidence="2 7">Belongs to the TolB family.</text>
</comment>
<dbReference type="GO" id="GO:0051301">
    <property type="term" value="P:cell division"/>
    <property type="evidence" value="ECO:0007669"/>
    <property type="project" value="UniProtKB-UniRule"/>
</dbReference>
<dbReference type="GO" id="GO:0017038">
    <property type="term" value="P:protein import"/>
    <property type="evidence" value="ECO:0007669"/>
    <property type="project" value="InterPro"/>
</dbReference>
<evidence type="ECO:0000256" key="5">
    <source>
        <dbReference type="ARBA" id="ARBA00022764"/>
    </source>
</evidence>
<keyword evidence="3 7" id="KW-0132">Cell division</keyword>
<dbReference type="RefSeq" id="WP_028312285.1">
    <property type="nucleotide sequence ID" value="NZ_AXWS01000015.1"/>
</dbReference>
<dbReference type="Pfam" id="PF04052">
    <property type="entry name" value="TolB_N"/>
    <property type="match status" value="1"/>
</dbReference>
<feature type="chain" id="PRO_5035018251" description="Tol-Pal system protein TolB" evidence="7">
    <location>
        <begin position="26"/>
        <end position="431"/>
    </location>
</feature>
<dbReference type="InterPro" id="IPR006311">
    <property type="entry name" value="TAT_signal"/>
</dbReference>
<dbReference type="HAMAP" id="MF_00671">
    <property type="entry name" value="TolB"/>
    <property type="match status" value="1"/>
</dbReference>
<comment type="subcellular location">
    <subcellularLocation>
        <location evidence="1 7">Periplasm</location>
    </subcellularLocation>
</comment>
<dbReference type="Pfam" id="PF07676">
    <property type="entry name" value="PD40"/>
    <property type="match status" value="5"/>
</dbReference>
<evidence type="ECO:0000313" key="10">
    <source>
        <dbReference type="RefSeq" id="WP_028312285.1"/>
    </source>
</evidence>
<keyword evidence="6 7" id="KW-0131">Cell cycle</keyword>
<name>A0A8B6X5C5_9BURK</name>
<proteinExistence type="inferred from homology"/>
<dbReference type="Gene3D" id="2.120.10.30">
    <property type="entry name" value="TolB, C-terminal domain"/>
    <property type="match status" value="1"/>
</dbReference>
<evidence type="ECO:0000256" key="1">
    <source>
        <dbReference type="ARBA" id="ARBA00004418"/>
    </source>
</evidence>
<evidence type="ECO:0000256" key="7">
    <source>
        <dbReference type="HAMAP-Rule" id="MF_00671"/>
    </source>
</evidence>
<dbReference type="Gene3D" id="3.40.50.10070">
    <property type="entry name" value="TolB, N-terminal domain"/>
    <property type="match status" value="1"/>
</dbReference>
<dbReference type="PROSITE" id="PS51318">
    <property type="entry name" value="TAT"/>
    <property type="match status" value="1"/>
</dbReference>
<dbReference type="PANTHER" id="PTHR36842">
    <property type="entry name" value="PROTEIN TOLB HOMOLOG"/>
    <property type="match status" value="1"/>
</dbReference>
<comment type="subunit">
    <text evidence="7">The Tol-Pal system is composed of five core proteins: the inner membrane proteins TolA, TolQ and TolR, the periplasmic protein TolB and the outer membrane protein Pal. They form a network linking the inner and outer membranes and the peptidoglycan layer.</text>
</comment>
<feature type="domain" description="TolB N-terminal" evidence="8">
    <location>
        <begin position="27"/>
        <end position="130"/>
    </location>
</feature>
<organism evidence="9 10">
    <name type="scientific">Derxia gummosa DSM 723</name>
    <dbReference type="NCBI Taxonomy" id="1121388"/>
    <lineage>
        <taxon>Bacteria</taxon>
        <taxon>Pseudomonadati</taxon>
        <taxon>Pseudomonadota</taxon>
        <taxon>Betaproteobacteria</taxon>
        <taxon>Burkholderiales</taxon>
        <taxon>Alcaligenaceae</taxon>
        <taxon>Derxia</taxon>
    </lineage>
</organism>
<dbReference type="GO" id="GO:0042597">
    <property type="term" value="C:periplasmic space"/>
    <property type="evidence" value="ECO:0007669"/>
    <property type="project" value="UniProtKB-SubCell"/>
</dbReference>
<dbReference type="PANTHER" id="PTHR36842:SF1">
    <property type="entry name" value="PROTEIN TOLB"/>
    <property type="match status" value="1"/>
</dbReference>
<dbReference type="InterPro" id="IPR011042">
    <property type="entry name" value="6-blade_b-propeller_TolB-like"/>
</dbReference>
<keyword evidence="5 7" id="KW-0574">Periplasm</keyword>
<dbReference type="NCBIfam" id="TIGR02800">
    <property type="entry name" value="propeller_TolB"/>
    <property type="match status" value="1"/>
</dbReference>
<sequence length="431" mass="46122" precursor="true">MTQRRDFLAAAGASAALIGAGPAGAQLKIDVTGVGARQIPVAIAAFSNEPALAAQNLPAITEVVRADLVRCGLFRIVDGGSQMLDENSSINYADWRGRGADALAVGSVTRLADGRFDVRFRLHDVARQQSVIGTSFTPGAGQIRLAAHKIADLIYEKLTGDKGIFATRIAYVLKRGNQYQLQIADSDGENALPALTSPEPIISPSWSPDGTQLAYVSFEKRKPIVYAHSLPTGQRRVVAEFRGSNSAPAWSPDGRSIAVTLTLNGMSQIYLLSASGGSAPRRITSSNAIDTEATFSPDGAWIYFTSDRSGGPQIYRMPANGGDAQRLTFKGDYHTSPRLSGDGKLMSYVARREGRFRIAVMDLATNDELLLTDGNMDESPSFAPNGRYLLYATTAGGRDALGMVSTDGRVRSRLSVVSGDVREPTWGPFMN</sequence>
<evidence type="ECO:0000259" key="8">
    <source>
        <dbReference type="Pfam" id="PF04052"/>
    </source>
</evidence>
<gene>
    <name evidence="7 10" type="primary">tolB</name>
</gene>
<evidence type="ECO:0000313" key="9">
    <source>
        <dbReference type="Proteomes" id="UP000675920"/>
    </source>
</evidence>
<evidence type="ECO:0000256" key="2">
    <source>
        <dbReference type="ARBA" id="ARBA00009820"/>
    </source>
</evidence>
<feature type="signal peptide" evidence="7">
    <location>
        <begin position="1"/>
        <end position="25"/>
    </location>
</feature>
<dbReference type="Proteomes" id="UP000675920">
    <property type="component" value="Unplaced"/>
</dbReference>
<dbReference type="OrthoDB" id="9802240at2"/>
<reference evidence="10" key="1">
    <citation type="submission" date="2025-08" db="UniProtKB">
        <authorList>
            <consortium name="RefSeq"/>
        </authorList>
    </citation>
    <scope>IDENTIFICATION</scope>
</reference>
<comment type="function">
    <text evidence="7">Part of the Tol-Pal system, which plays a role in outer membrane invagination during cell division and is important for maintaining outer membrane integrity.</text>
</comment>
<keyword evidence="4 7" id="KW-0732">Signal</keyword>
<dbReference type="SUPFAM" id="SSF52964">
    <property type="entry name" value="TolB, N-terminal domain"/>
    <property type="match status" value="1"/>
</dbReference>
<dbReference type="SUPFAM" id="SSF69304">
    <property type="entry name" value="Tricorn protease N-terminal domain"/>
    <property type="match status" value="1"/>
</dbReference>
<dbReference type="InterPro" id="IPR011659">
    <property type="entry name" value="WD40"/>
</dbReference>
<keyword evidence="9" id="KW-1185">Reference proteome</keyword>
<accession>A0A8B6X5C5</accession>
<dbReference type="AlphaFoldDB" id="A0A8B6X5C5"/>
<evidence type="ECO:0000256" key="6">
    <source>
        <dbReference type="ARBA" id="ARBA00023306"/>
    </source>
</evidence>
<dbReference type="InterPro" id="IPR007195">
    <property type="entry name" value="TolB_N"/>
</dbReference>